<dbReference type="GO" id="GO:0030288">
    <property type="term" value="C:outer membrane-bounded periplasmic space"/>
    <property type="evidence" value="ECO:0007669"/>
    <property type="project" value="InterPro"/>
</dbReference>
<evidence type="ECO:0000313" key="4">
    <source>
        <dbReference type="Proteomes" id="UP000016566"/>
    </source>
</evidence>
<accession>U2Z4J7</accession>
<feature type="domain" description="Pili assembly chaperone N-terminal" evidence="2">
    <location>
        <begin position="29"/>
        <end position="143"/>
    </location>
</feature>
<feature type="signal peptide" evidence="1">
    <location>
        <begin position="1"/>
        <end position="21"/>
    </location>
</feature>
<dbReference type="PANTHER" id="PTHR30251">
    <property type="entry name" value="PILUS ASSEMBLY CHAPERONE"/>
    <property type="match status" value="1"/>
</dbReference>
<evidence type="ECO:0000313" key="3">
    <source>
        <dbReference type="EMBL" id="GAD56300.1"/>
    </source>
</evidence>
<dbReference type="InterPro" id="IPR050643">
    <property type="entry name" value="Periplasmic_pilus_chap"/>
</dbReference>
<comment type="caution">
    <text evidence="3">The sequence shown here is derived from an EMBL/GenBank/DDBJ whole genome shotgun (WGS) entry which is preliminary data.</text>
</comment>
<dbReference type="SUPFAM" id="SSF49354">
    <property type="entry name" value="PapD-like"/>
    <property type="match status" value="1"/>
</dbReference>
<name>U2Z4J7_9RHOB</name>
<dbReference type="Pfam" id="PF00345">
    <property type="entry name" value="PapD_N"/>
    <property type="match status" value="1"/>
</dbReference>
<protein>
    <submittedName>
        <fullName evidence="3">Sigma-fimbriae chaperone protein</fullName>
    </submittedName>
</protein>
<dbReference type="EMBL" id="BATB01000033">
    <property type="protein sequence ID" value="GAD56300.1"/>
    <property type="molecule type" value="Genomic_DNA"/>
</dbReference>
<evidence type="ECO:0000256" key="1">
    <source>
        <dbReference type="SAM" id="SignalP"/>
    </source>
</evidence>
<dbReference type="AlphaFoldDB" id="U2Z4J7"/>
<proteinExistence type="predicted"/>
<dbReference type="InterPro" id="IPR008962">
    <property type="entry name" value="PapD-like_sf"/>
</dbReference>
<feature type="chain" id="PRO_5004636689" evidence="1">
    <location>
        <begin position="22"/>
        <end position="146"/>
    </location>
</feature>
<gene>
    <name evidence="3" type="ORF">MBELCI_2352</name>
</gene>
<evidence type="ECO:0000259" key="2">
    <source>
        <dbReference type="Pfam" id="PF00345"/>
    </source>
</evidence>
<dbReference type="GO" id="GO:0071555">
    <property type="term" value="P:cell wall organization"/>
    <property type="evidence" value="ECO:0007669"/>
    <property type="project" value="InterPro"/>
</dbReference>
<dbReference type="Gene3D" id="2.60.40.10">
    <property type="entry name" value="Immunoglobulins"/>
    <property type="match status" value="1"/>
</dbReference>
<keyword evidence="1" id="KW-0732">Signal</keyword>
<organism evidence="3 4">
    <name type="scientific">Limimaricola cinnabarinus LL-001</name>
    <dbReference type="NCBI Taxonomy" id="1337093"/>
    <lineage>
        <taxon>Bacteria</taxon>
        <taxon>Pseudomonadati</taxon>
        <taxon>Pseudomonadota</taxon>
        <taxon>Alphaproteobacteria</taxon>
        <taxon>Rhodobacterales</taxon>
        <taxon>Paracoccaceae</taxon>
        <taxon>Limimaricola</taxon>
    </lineage>
</organism>
<reference evidence="3" key="1">
    <citation type="journal article" date="2013" name="Genome Announc.">
        <title>Draft Genome Sequence of Loktanella cinnabarina LL-001T, Isolated from Deep-Sea Floor Sediment.</title>
        <authorList>
            <person name="Nishi S."/>
            <person name="Tsubouchi T."/>
            <person name="Takaki Y."/>
            <person name="Koyanagi R."/>
            <person name="Satoh N."/>
            <person name="Maruyama T."/>
            <person name="Hatada Y."/>
        </authorList>
    </citation>
    <scope>NUCLEOTIDE SEQUENCE [LARGE SCALE GENOMIC DNA]</scope>
    <source>
        <strain evidence="3">LL-001</strain>
    </source>
</reference>
<dbReference type="RefSeq" id="WP_021694401.1">
    <property type="nucleotide sequence ID" value="NZ_BATB01000033.1"/>
</dbReference>
<dbReference type="PANTHER" id="PTHR30251:SF4">
    <property type="entry name" value="SLR1668 PROTEIN"/>
    <property type="match status" value="1"/>
</dbReference>
<keyword evidence="4" id="KW-1185">Reference proteome</keyword>
<dbReference type="STRING" id="1337093.MBELCI_2352"/>
<dbReference type="OrthoDB" id="511700at2"/>
<dbReference type="InterPro" id="IPR016147">
    <property type="entry name" value="Pili_assmbl_chaperone_N"/>
</dbReference>
<sequence>MLPVFLCRPAAIMACLGTLIAAAPVAAQGVSVAPTRLEVPGGAEQTTIAVRAASKAGAVVQLRIFAWTEGTPADRLTPTRAVAVSPPMAQLGPRQELTARIVRLAGTPPRGRECYRVLVDRLPDASRNAGQINLRIRHSVPLCFSN</sequence>
<dbReference type="eggNOG" id="COG3121">
    <property type="taxonomic scope" value="Bacteria"/>
</dbReference>
<dbReference type="InterPro" id="IPR013783">
    <property type="entry name" value="Ig-like_fold"/>
</dbReference>
<dbReference type="Proteomes" id="UP000016566">
    <property type="component" value="Unassembled WGS sequence"/>
</dbReference>